<feature type="transmembrane region" description="Helical" evidence="7">
    <location>
        <begin position="532"/>
        <end position="555"/>
    </location>
</feature>
<feature type="transmembrane region" description="Helical" evidence="7">
    <location>
        <begin position="575"/>
        <end position="600"/>
    </location>
</feature>
<reference evidence="9" key="1">
    <citation type="submission" date="2021-03" db="EMBL/GenBank/DDBJ databases">
        <title>Evolutionary innovations through gain and loss of genes in the ectomycorrhizal Boletales.</title>
        <authorList>
            <person name="Wu G."/>
            <person name="Miyauchi S."/>
            <person name="Morin E."/>
            <person name="Yang Z.-L."/>
            <person name="Xu J."/>
            <person name="Martin F.M."/>
        </authorList>
    </citation>
    <scope>NUCLEOTIDE SEQUENCE</scope>
    <source>
        <strain evidence="9">BR01</strain>
    </source>
</reference>
<evidence type="ECO:0000313" key="9">
    <source>
        <dbReference type="EMBL" id="KAG6374344.1"/>
    </source>
</evidence>
<feature type="compositionally biased region" description="Acidic residues" evidence="6">
    <location>
        <begin position="260"/>
        <end position="277"/>
    </location>
</feature>
<feature type="compositionally biased region" description="Polar residues" evidence="6">
    <location>
        <begin position="1"/>
        <end position="12"/>
    </location>
</feature>
<evidence type="ECO:0000256" key="6">
    <source>
        <dbReference type="SAM" id="MobiDB-lite"/>
    </source>
</evidence>
<feature type="region of interest" description="Disordered" evidence="6">
    <location>
        <begin position="1"/>
        <end position="104"/>
    </location>
</feature>
<feature type="transmembrane region" description="Helical" evidence="7">
    <location>
        <begin position="621"/>
        <end position="638"/>
    </location>
</feature>
<feature type="transmembrane region" description="Helical" evidence="7">
    <location>
        <begin position="457"/>
        <end position="477"/>
    </location>
</feature>
<feature type="region of interest" description="Disordered" evidence="6">
    <location>
        <begin position="189"/>
        <end position="216"/>
    </location>
</feature>
<evidence type="ECO:0000256" key="2">
    <source>
        <dbReference type="ARBA" id="ARBA00008066"/>
    </source>
</evidence>
<comment type="caution">
    <text evidence="9">The sequence shown here is derived from an EMBL/GenBank/DDBJ whole genome shotgun (WGS) entry which is preliminary data.</text>
</comment>
<feature type="compositionally biased region" description="Basic and acidic residues" evidence="6">
    <location>
        <begin position="123"/>
        <end position="138"/>
    </location>
</feature>
<dbReference type="PANTHER" id="PTHR22950:SF666">
    <property type="entry name" value="VACUOLAR AMINO ACID TRANSPORTER 4"/>
    <property type="match status" value="1"/>
</dbReference>
<dbReference type="GO" id="GO:0015179">
    <property type="term" value="F:L-amino acid transmembrane transporter activity"/>
    <property type="evidence" value="ECO:0007669"/>
    <property type="project" value="TreeGrafter"/>
</dbReference>
<keyword evidence="3 7" id="KW-0812">Transmembrane</keyword>
<feature type="compositionally biased region" description="Basic residues" evidence="6">
    <location>
        <begin position="296"/>
        <end position="307"/>
    </location>
</feature>
<feature type="transmembrane region" description="Helical" evidence="7">
    <location>
        <begin position="346"/>
        <end position="368"/>
    </location>
</feature>
<organism evidence="9 10">
    <name type="scientific">Boletus reticuloceps</name>
    <dbReference type="NCBI Taxonomy" id="495285"/>
    <lineage>
        <taxon>Eukaryota</taxon>
        <taxon>Fungi</taxon>
        <taxon>Dikarya</taxon>
        <taxon>Basidiomycota</taxon>
        <taxon>Agaricomycotina</taxon>
        <taxon>Agaricomycetes</taxon>
        <taxon>Agaricomycetidae</taxon>
        <taxon>Boletales</taxon>
        <taxon>Boletineae</taxon>
        <taxon>Boletaceae</taxon>
        <taxon>Boletoideae</taxon>
        <taxon>Boletus</taxon>
    </lineage>
</organism>
<comment type="subcellular location">
    <subcellularLocation>
        <location evidence="1">Membrane</location>
        <topology evidence="1">Multi-pass membrane protein</topology>
    </subcellularLocation>
</comment>
<feature type="transmembrane region" description="Helical" evidence="7">
    <location>
        <begin position="644"/>
        <end position="665"/>
    </location>
</feature>
<evidence type="ECO:0000256" key="4">
    <source>
        <dbReference type="ARBA" id="ARBA00022989"/>
    </source>
</evidence>
<evidence type="ECO:0000256" key="1">
    <source>
        <dbReference type="ARBA" id="ARBA00004141"/>
    </source>
</evidence>
<feature type="domain" description="Amino acid transporter transmembrane" evidence="8">
    <location>
        <begin position="316"/>
        <end position="698"/>
    </location>
</feature>
<dbReference type="OrthoDB" id="1684102at2759"/>
<feature type="transmembrane region" description="Helical" evidence="7">
    <location>
        <begin position="499"/>
        <end position="520"/>
    </location>
</feature>
<dbReference type="GO" id="GO:0005774">
    <property type="term" value="C:vacuolar membrane"/>
    <property type="evidence" value="ECO:0007669"/>
    <property type="project" value="TreeGrafter"/>
</dbReference>
<accession>A0A8I2YKY5</accession>
<feature type="transmembrane region" description="Helical" evidence="7">
    <location>
        <begin position="389"/>
        <end position="412"/>
    </location>
</feature>
<dbReference type="Pfam" id="PF01490">
    <property type="entry name" value="Aa_trans"/>
    <property type="match status" value="1"/>
</dbReference>
<evidence type="ECO:0000313" key="10">
    <source>
        <dbReference type="Proteomes" id="UP000683000"/>
    </source>
</evidence>
<gene>
    <name evidence="9" type="ORF">JVT61DRAFT_4373</name>
</gene>
<comment type="similarity">
    <text evidence="2">Belongs to the amino acid/polyamine transporter 2 family.</text>
</comment>
<feature type="region of interest" description="Disordered" evidence="6">
    <location>
        <begin position="260"/>
        <end position="314"/>
    </location>
</feature>
<sequence>MSSPSQPVNIRSRSPPAFDSATSTPSGTPDIRALRAQYSGTPPVPNIPARYSSPLDSYTSGSPSANLANEFSSPLRRPSYSAINAKRPASAAGSGSPADNTMVDLDDLPAEDKARVLRRHLRFHGDHRPSRTDLRSQDGSEQDSPDTDEPSAESSTPLRVPREVSDTFPIRYHAPGADVTHDIYKWHADQRRQSGRPRSSSYAGSVLPPNPAFEHIHEPGGFRRNYVLLQANEQGIADKRATNNFIDFLYIYGQFAGEDLEEEEEDEERSEDVESADQPDLSTEPAVSETQPLLKTARKRSRSRRRPASVSGHGDATVPQAVLMLLKSFVGTGVLFLGKAFANGGLVFSIITITVVALVSLYSFLLLIQAKFVVSGSFGDIGGALYGPWMRYAILFSVAISQIGFVTAYTIFVAENLQAFVSAVTHCTTTNFSILFFICIQLVIFLPLALVRNLAKLSTTALVADAFILAGLIYIFGSELSIIHDKGIQPVQMFNSRDFPLFIGTAVFSFEGVGLVIPITDAMREPHKFPKALTGVMIGTLVLFGGAGALAYLAFGSEVKAVVLVNLDPKNKFTQAVQFLYSVAIILSIPLQFFPAARILENGMFVRSGKRNPRVKWLKNFFRFGLVMVCTAISWAGARDLDKFVALIGSFACIPLCFVYPAMLHYKAVAKTPVQKIGDIMLGAFGMAAMIFTTAQTIKESCLIQVYLDQFLEGAEHLRQDEEETDVGRKSKVVVWHFSRSGTHEDVLPCN</sequence>
<keyword evidence="10" id="KW-1185">Reference proteome</keyword>
<dbReference type="PANTHER" id="PTHR22950">
    <property type="entry name" value="AMINO ACID TRANSPORTER"/>
    <property type="match status" value="1"/>
</dbReference>
<dbReference type="Proteomes" id="UP000683000">
    <property type="component" value="Unassembled WGS sequence"/>
</dbReference>
<feature type="compositionally biased region" description="Low complexity" evidence="6">
    <location>
        <begin position="88"/>
        <end position="98"/>
    </location>
</feature>
<keyword evidence="4 7" id="KW-1133">Transmembrane helix</keyword>
<feature type="region of interest" description="Disordered" evidence="6">
    <location>
        <begin position="121"/>
        <end position="168"/>
    </location>
</feature>
<feature type="transmembrane region" description="Helical" evidence="7">
    <location>
        <begin position="432"/>
        <end position="450"/>
    </location>
</feature>
<evidence type="ECO:0000256" key="3">
    <source>
        <dbReference type="ARBA" id="ARBA00022692"/>
    </source>
</evidence>
<dbReference type="InterPro" id="IPR013057">
    <property type="entry name" value="AA_transpt_TM"/>
</dbReference>
<name>A0A8I2YKY5_9AGAM</name>
<protein>
    <submittedName>
        <fullName evidence="9">Amino acid transporter</fullName>
    </submittedName>
</protein>
<evidence type="ECO:0000256" key="7">
    <source>
        <dbReference type="SAM" id="Phobius"/>
    </source>
</evidence>
<dbReference type="EMBL" id="JAGFBS010000018">
    <property type="protein sequence ID" value="KAG6374344.1"/>
    <property type="molecule type" value="Genomic_DNA"/>
</dbReference>
<keyword evidence="5 7" id="KW-0472">Membrane</keyword>
<evidence type="ECO:0000259" key="8">
    <source>
        <dbReference type="Pfam" id="PF01490"/>
    </source>
</evidence>
<proteinExistence type="inferred from homology"/>
<feature type="compositionally biased region" description="Polar residues" evidence="6">
    <location>
        <begin position="54"/>
        <end position="72"/>
    </location>
</feature>
<feature type="compositionally biased region" description="Acidic residues" evidence="6">
    <location>
        <begin position="140"/>
        <end position="151"/>
    </location>
</feature>
<evidence type="ECO:0000256" key="5">
    <source>
        <dbReference type="ARBA" id="ARBA00023136"/>
    </source>
</evidence>
<dbReference type="AlphaFoldDB" id="A0A8I2YKY5"/>